<dbReference type="Pfam" id="PF04677">
    <property type="entry name" value="CwfJ_C_1"/>
    <property type="match status" value="1"/>
</dbReference>
<feature type="region of interest" description="Disordered" evidence="2">
    <location>
        <begin position="525"/>
        <end position="554"/>
    </location>
</feature>
<dbReference type="InterPro" id="IPR040194">
    <property type="entry name" value="Cwf19-like"/>
</dbReference>
<dbReference type="GO" id="GO:0071014">
    <property type="term" value="C:post-mRNA release spliceosomal complex"/>
    <property type="evidence" value="ECO:0007669"/>
    <property type="project" value="TreeGrafter"/>
</dbReference>
<keyword evidence="6" id="KW-1185">Reference proteome</keyword>
<evidence type="ECO:0000313" key="5">
    <source>
        <dbReference type="EMBL" id="KAI5066737.1"/>
    </source>
</evidence>
<feature type="compositionally biased region" description="Basic residues" evidence="2">
    <location>
        <begin position="168"/>
        <end position="177"/>
    </location>
</feature>
<sequence>MPNPPVNAFVAFPACSAICFSLLSKGVYMAYNEDGSYASILCDHAFELMLLWKEANSTSLGHSRNDELNPTNVSVLWALSIKWRKKLESQHADGFQSMLSGLRVISREEAKLELQHIERETSHRSQKHGKEKKRKKRKRERKTRLKRNSSLEDSERGSDSDASCSKILKSRRRKRKHYSDPSSSSDTSDNEEEAGNQGASPEEASRQIKELSAAARKAAGLEWMIQAPSPSTRILEQEVKRSPEDSYIDEKLHVNPKELNPFLKDGGDGYPSESKRPEAPIVGDGGLSWRLKALKRAKEQAEREGKRLDMVVEERWGSLAEMTVSVSAKRAAHAHAHLHAIRERKSSENLKPGERGTETSGVQENMDTDKDKDMERISMSSRDYLKDVHGGDRRMKAPRGTESLYWKRRKDGVGQSMRAEDKEIFNAAASALNQFQNDGNFLQNFRKTQQDEGRNTEEENTSPSCDDLRNGQRNMERLETSTATDLASITPSEGLSANQLAAKALQLQLQGKSKEAEELLNQLQDRRKKEEELSGSQEATRSKTFGETDKDPNTGYKQILKSVVGDYKRKLGQNESGDVGLAKSILHNKQYSRSTCVDEEYESVSGGFHDTECKRAKAKAHQTTGEREAKQAVQAHKRIITQEERCQFCFNNQSRPKHLTISIANSCYLMLPPWEPLVDGHCLLVPMQHEGSSRNMDEDVWEELRNYKKCLLQMFVKQGKDVLFMETAINLAQQRRHCLVECIPLPPDKAKQAPLYFKKAIDEAEDEWSQHDAKKLIDTSVKGLRGSIPKNFPYFHVEFGLRAGYVHVIDNEREFRRDFGRNVVIGMLKLPEEEMHRRRKQQTFDQQKEAALNFQKDWAPFDWTKMLD</sequence>
<evidence type="ECO:0008006" key="7">
    <source>
        <dbReference type="Google" id="ProtNLM"/>
    </source>
</evidence>
<evidence type="ECO:0000259" key="3">
    <source>
        <dbReference type="Pfam" id="PF04676"/>
    </source>
</evidence>
<reference evidence="5" key="1">
    <citation type="submission" date="2021-01" db="EMBL/GenBank/DDBJ databases">
        <title>Adiantum capillus-veneris genome.</title>
        <authorList>
            <person name="Fang Y."/>
            <person name="Liao Q."/>
        </authorList>
    </citation>
    <scope>NUCLEOTIDE SEQUENCE</scope>
    <source>
        <strain evidence="5">H3</strain>
        <tissue evidence="5">Leaf</tissue>
    </source>
</reference>
<dbReference type="PANTHER" id="PTHR12072:SF5">
    <property type="entry name" value="CWF19-LIKE PROTEIN 2"/>
    <property type="match status" value="1"/>
</dbReference>
<feature type="region of interest" description="Disordered" evidence="2">
    <location>
        <begin position="342"/>
        <end position="382"/>
    </location>
</feature>
<dbReference type="InterPro" id="IPR036265">
    <property type="entry name" value="HIT-like_sf"/>
</dbReference>
<dbReference type="Gene3D" id="3.30.428.10">
    <property type="entry name" value="HIT-like"/>
    <property type="match status" value="1"/>
</dbReference>
<dbReference type="Proteomes" id="UP000886520">
    <property type="component" value="Chromosome 17"/>
</dbReference>
<protein>
    <recommendedName>
        <fullName evidence="7">CWF19-like protein 2</fullName>
    </recommendedName>
</protein>
<organism evidence="5 6">
    <name type="scientific">Adiantum capillus-veneris</name>
    <name type="common">Maidenhair fern</name>
    <dbReference type="NCBI Taxonomy" id="13818"/>
    <lineage>
        <taxon>Eukaryota</taxon>
        <taxon>Viridiplantae</taxon>
        <taxon>Streptophyta</taxon>
        <taxon>Embryophyta</taxon>
        <taxon>Tracheophyta</taxon>
        <taxon>Polypodiopsida</taxon>
        <taxon>Polypodiidae</taxon>
        <taxon>Polypodiales</taxon>
        <taxon>Pteridineae</taxon>
        <taxon>Pteridaceae</taxon>
        <taxon>Vittarioideae</taxon>
        <taxon>Adiantum</taxon>
    </lineage>
</organism>
<feature type="domain" description="Cwf19-like C-terminal" evidence="4">
    <location>
        <begin position="635"/>
        <end position="758"/>
    </location>
</feature>
<feature type="compositionally biased region" description="Basic and acidic residues" evidence="2">
    <location>
        <begin position="149"/>
        <end position="159"/>
    </location>
</feature>
<evidence type="ECO:0000256" key="1">
    <source>
        <dbReference type="ARBA" id="ARBA00006795"/>
    </source>
</evidence>
<dbReference type="InterPro" id="IPR006767">
    <property type="entry name" value="Cwf19-like_C_dom-2"/>
</dbReference>
<feature type="compositionally biased region" description="Basic and acidic residues" evidence="2">
    <location>
        <begin position="342"/>
        <end position="357"/>
    </location>
</feature>
<feature type="compositionally biased region" description="Basic and acidic residues" evidence="2">
    <location>
        <begin position="540"/>
        <end position="552"/>
    </location>
</feature>
<feature type="compositionally biased region" description="Basic and acidic residues" evidence="2">
    <location>
        <begin position="367"/>
        <end position="376"/>
    </location>
</feature>
<accession>A0A9D4UFG4</accession>
<evidence type="ECO:0000256" key="2">
    <source>
        <dbReference type="SAM" id="MobiDB-lite"/>
    </source>
</evidence>
<dbReference type="OrthoDB" id="2113965at2759"/>
<dbReference type="GO" id="GO:0000398">
    <property type="term" value="P:mRNA splicing, via spliceosome"/>
    <property type="evidence" value="ECO:0007669"/>
    <property type="project" value="TreeGrafter"/>
</dbReference>
<feature type="domain" description="Cwf19-like protein C-terminal" evidence="3">
    <location>
        <begin position="767"/>
        <end position="864"/>
    </location>
</feature>
<name>A0A9D4UFG4_ADICA</name>
<feature type="region of interest" description="Disordered" evidence="2">
    <location>
        <begin position="116"/>
        <end position="213"/>
    </location>
</feature>
<dbReference type="EMBL" id="JABFUD020000017">
    <property type="protein sequence ID" value="KAI5066737.1"/>
    <property type="molecule type" value="Genomic_DNA"/>
</dbReference>
<gene>
    <name evidence="5" type="ORF">GOP47_0017265</name>
</gene>
<evidence type="ECO:0000259" key="4">
    <source>
        <dbReference type="Pfam" id="PF04677"/>
    </source>
</evidence>
<proteinExistence type="inferred from homology"/>
<dbReference type="Pfam" id="PF04676">
    <property type="entry name" value="CwfJ_C_2"/>
    <property type="match status" value="1"/>
</dbReference>
<feature type="region of interest" description="Disordered" evidence="2">
    <location>
        <begin position="449"/>
        <end position="470"/>
    </location>
</feature>
<evidence type="ECO:0000313" key="6">
    <source>
        <dbReference type="Proteomes" id="UP000886520"/>
    </source>
</evidence>
<dbReference type="AlphaFoldDB" id="A0A9D4UFG4"/>
<feature type="compositionally biased region" description="Basic residues" evidence="2">
    <location>
        <begin position="124"/>
        <end position="147"/>
    </location>
</feature>
<dbReference type="InterPro" id="IPR006768">
    <property type="entry name" value="Cwf19-like_C_dom-1"/>
</dbReference>
<comment type="similarity">
    <text evidence="1">Belongs to the CWF19 family.</text>
</comment>
<comment type="caution">
    <text evidence="5">The sequence shown here is derived from an EMBL/GenBank/DDBJ whole genome shotgun (WGS) entry which is preliminary data.</text>
</comment>
<dbReference type="PANTHER" id="PTHR12072">
    <property type="entry name" value="CWF19, CELL CYCLE CONTROL PROTEIN"/>
    <property type="match status" value="1"/>
</dbReference>
<dbReference type="SUPFAM" id="SSF54197">
    <property type="entry name" value="HIT-like"/>
    <property type="match status" value="1"/>
</dbReference>